<dbReference type="OrthoDB" id="2082235at2"/>
<proteinExistence type="predicted"/>
<dbReference type="Proteomes" id="UP000283128">
    <property type="component" value="Unassembled WGS sequence"/>
</dbReference>
<dbReference type="AlphaFoldDB" id="A0A3S2VDT9"/>
<name>A0A3S2VDT9_9ACTN</name>
<accession>A0A3S2VDT9</accession>
<evidence type="ECO:0000256" key="1">
    <source>
        <dbReference type="SAM" id="MobiDB-lite"/>
    </source>
</evidence>
<dbReference type="EMBL" id="RZYA01000012">
    <property type="protein sequence ID" value="RVU22133.1"/>
    <property type="molecule type" value="Genomic_DNA"/>
</dbReference>
<protein>
    <submittedName>
        <fullName evidence="2">2'-5' RNA ligase family protein</fullName>
    </submittedName>
</protein>
<keyword evidence="3" id="KW-1185">Reference proteome</keyword>
<evidence type="ECO:0000313" key="2">
    <source>
        <dbReference type="EMBL" id="RVU22133.1"/>
    </source>
</evidence>
<comment type="caution">
    <text evidence="2">The sequence shown here is derived from an EMBL/GenBank/DDBJ whole genome shotgun (WGS) entry which is preliminary data.</text>
</comment>
<sequence length="281" mass="31761">MTGWRAVSSEDGWPDVPGDTALSIRIPEADAFVRAPFPAHITVLYPFLPAARITPDVHAELSALFADRDPFDLTFAEFRRYPGVLYLPPDPDGPVRALTASLRKRWPEAVPYRGVFGPTDLDPHLTLANDEGPQTYEAAYDALERELRPMLPVTARVDAVRLIVTNGRVWQDRAEYGLGRVRQDQAEYGLGRERQDQAEYELGHVRQDQAEYELGRERQDRAEYGLGRERQDRAEYGLGRERQDQAEYGLGREWQVQVDGGPGLVPDQAPRAESTAFSRRT</sequence>
<dbReference type="GO" id="GO:0016874">
    <property type="term" value="F:ligase activity"/>
    <property type="evidence" value="ECO:0007669"/>
    <property type="project" value="UniProtKB-KW"/>
</dbReference>
<dbReference type="InterPro" id="IPR009097">
    <property type="entry name" value="Cyclic_Pdiesterase"/>
</dbReference>
<feature type="region of interest" description="Disordered" evidence="1">
    <location>
        <begin position="257"/>
        <end position="281"/>
    </location>
</feature>
<organism evidence="2 3">
    <name type="scientific">Streptomyces antnestii</name>
    <dbReference type="NCBI Taxonomy" id="2494256"/>
    <lineage>
        <taxon>Bacteria</taxon>
        <taxon>Bacillati</taxon>
        <taxon>Actinomycetota</taxon>
        <taxon>Actinomycetes</taxon>
        <taxon>Kitasatosporales</taxon>
        <taxon>Streptomycetaceae</taxon>
        <taxon>Streptomyces</taxon>
    </lineage>
</organism>
<dbReference type="Gene3D" id="3.90.1140.10">
    <property type="entry name" value="Cyclic phosphodiesterase"/>
    <property type="match status" value="1"/>
</dbReference>
<dbReference type="SUPFAM" id="SSF55144">
    <property type="entry name" value="LigT-like"/>
    <property type="match status" value="1"/>
</dbReference>
<reference evidence="2 3" key="1">
    <citation type="submission" date="2019-01" db="EMBL/GenBank/DDBJ databases">
        <title>Genome sequences of Streptomyces and Rhizobium isolates collected from root and soil.</title>
        <authorList>
            <person name="Chhettri S."/>
            <person name="Sevigny J.L."/>
            <person name="Sen A."/>
            <person name="Ennis N."/>
            <person name="Tisa L."/>
        </authorList>
    </citation>
    <scope>NUCLEOTIDE SEQUENCE [LARGE SCALE GENOMIC DNA]</scope>
    <source>
        <strain evidence="2 3">San01</strain>
    </source>
</reference>
<gene>
    <name evidence="2" type="ORF">EOT10_24535</name>
</gene>
<keyword evidence="2" id="KW-0436">Ligase</keyword>
<dbReference type="Pfam" id="PF13563">
    <property type="entry name" value="2_5_RNA_ligase2"/>
    <property type="match status" value="1"/>
</dbReference>
<evidence type="ECO:0000313" key="3">
    <source>
        <dbReference type="Proteomes" id="UP000283128"/>
    </source>
</evidence>